<keyword evidence="3" id="KW-0479">Metal-binding</keyword>
<dbReference type="GO" id="GO:0005737">
    <property type="term" value="C:cytoplasm"/>
    <property type="evidence" value="ECO:0007669"/>
    <property type="project" value="TreeGrafter"/>
</dbReference>
<dbReference type="Proteomes" id="UP000503162">
    <property type="component" value="Chromosome"/>
</dbReference>
<dbReference type="PANTHER" id="PTHR30468:SF5">
    <property type="entry name" value="ALPHA-KETOGLUTARATE-DEPENDENT SULFATE ESTER DIOXYGENASE"/>
    <property type="match status" value="1"/>
</dbReference>
<keyword evidence="4 8" id="KW-0223">Dioxygenase</keyword>
<evidence type="ECO:0000256" key="6">
    <source>
        <dbReference type="ARBA" id="ARBA00023004"/>
    </source>
</evidence>
<evidence type="ECO:0000256" key="1">
    <source>
        <dbReference type="ARBA" id="ARBA00001954"/>
    </source>
</evidence>
<dbReference type="EMBL" id="CP049989">
    <property type="protein sequence ID" value="QIM52938.1"/>
    <property type="molecule type" value="Genomic_DNA"/>
</dbReference>
<evidence type="ECO:0000256" key="2">
    <source>
        <dbReference type="ARBA" id="ARBA00005896"/>
    </source>
</evidence>
<evidence type="ECO:0000259" key="7">
    <source>
        <dbReference type="Pfam" id="PF02668"/>
    </source>
</evidence>
<evidence type="ECO:0000313" key="9">
    <source>
        <dbReference type="Proteomes" id="UP000503162"/>
    </source>
</evidence>
<dbReference type="InterPro" id="IPR003819">
    <property type="entry name" value="TauD/TfdA-like"/>
</dbReference>
<dbReference type="SUPFAM" id="SSF51197">
    <property type="entry name" value="Clavaminate synthase-like"/>
    <property type="match status" value="1"/>
</dbReference>
<comment type="cofactor">
    <cofactor evidence="1">
        <name>Fe(2+)</name>
        <dbReference type="ChEBI" id="CHEBI:29033"/>
    </cofactor>
</comment>
<dbReference type="KEGG" id="hcz:G9Q37_12705"/>
<gene>
    <name evidence="8" type="ORF">G9Q37_12705</name>
</gene>
<feature type="domain" description="TauD/TfdA-like" evidence="7">
    <location>
        <begin position="28"/>
        <end position="287"/>
    </location>
</feature>
<dbReference type="Pfam" id="PF02668">
    <property type="entry name" value="TauD"/>
    <property type="match status" value="1"/>
</dbReference>
<comment type="similarity">
    <text evidence="2">Belongs to the TfdA dioxygenase family.</text>
</comment>
<proteinExistence type="inferred from homology"/>
<name>A0A6G8IIT8_9BURK</name>
<dbReference type="AlphaFoldDB" id="A0A6G8IIT8"/>
<dbReference type="Gene3D" id="3.60.130.10">
    <property type="entry name" value="Clavaminate synthase-like"/>
    <property type="match status" value="1"/>
</dbReference>
<keyword evidence="5" id="KW-0560">Oxidoreductase</keyword>
<sequence>METQLPESQLSACDVKGRSIHHALPFSDEFGVELRGMVVRHNMSADEIGFIHQMLLKYRVVFFRNQHQLSDESHRDFAAQFGDIVGHPTVGDPADGSILELHSHRGGRANSWHTDVTFELRPPKISMLRAVTLPQRGGDTVWANTAAAYDHLPAPIRAMADRLWAVHGNDFDYAASRVELLRDEAARQYRRRYASQVIKSEHPVVCVHPETGERCLLLGHYAQRFVHCDTHDSDRIYEILQAHVTRLENTIRWRWAPGDLVMWDNRATQHYAINDYGDRMRIMRRVTVAGDLPMALDGTRSRVHAA</sequence>
<keyword evidence="9" id="KW-1185">Reference proteome</keyword>
<organism evidence="8 9">
    <name type="scientific">Hydrogenophaga crocea</name>
    <dbReference type="NCBI Taxonomy" id="2716225"/>
    <lineage>
        <taxon>Bacteria</taxon>
        <taxon>Pseudomonadati</taxon>
        <taxon>Pseudomonadota</taxon>
        <taxon>Betaproteobacteria</taxon>
        <taxon>Burkholderiales</taxon>
        <taxon>Comamonadaceae</taxon>
        <taxon>Hydrogenophaga</taxon>
    </lineage>
</organism>
<dbReference type="GO" id="GO:0016706">
    <property type="term" value="F:2-oxoglutarate-dependent dioxygenase activity"/>
    <property type="evidence" value="ECO:0007669"/>
    <property type="project" value="UniProtKB-ARBA"/>
</dbReference>
<evidence type="ECO:0000256" key="5">
    <source>
        <dbReference type="ARBA" id="ARBA00023002"/>
    </source>
</evidence>
<dbReference type="InterPro" id="IPR042098">
    <property type="entry name" value="TauD-like_sf"/>
</dbReference>
<evidence type="ECO:0000256" key="3">
    <source>
        <dbReference type="ARBA" id="ARBA00022723"/>
    </source>
</evidence>
<reference evidence="8 9" key="1">
    <citation type="submission" date="2020-03" db="EMBL/GenBank/DDBJ databases">
        <title>Hydrogenophaga sp. nov. isolated from cyanobacterial mat.</title>
        <authorList>
            <person name="Thorat V."/>
            <person name="Kirdat K."/>
            <person name="Tiwarekar B."/>
            <person name="Costa E.D."/>
            <person name="Yadav A."/>
        </authorList>
    </citation>
    <scope>NUCLEOTIDE SEQUENCE [LARGE SCALE GENOMIC DNA]</scope>
    <source>
        <strain evidence="8 9">BA0156</strain>
    </source>
</reference>
<protein>
    <submittedName>
        <fullName evidence="8">TauD/TfdA family dioxygenase</fullName>
    </submittedName>
</protein>
<evidence type="ECO:0000313" key="8">
    <source>
        <dbReference type="EMBL" id="QIM52938.1"/>
    </source>
</evidence>
<dbReference type="PANTHER" id="PTHR30468">
    <property type="entry name" value="ALPHA-KETOGLUTARATE-DEPENDENT SULFONATE DIOXYGENASE"/>
    <property type="match status" value="1"/>
</dbReference>
<dbReference type="GO" id="GO:0046872">
    <property type="term" value="F:metal ion binding"/>
    <property type="evidence" value="ECO:0007669"/>
    <property type="project" value="UniProtKB-KW"/>
</dbReference>
<evidence type="ECO:0000256" key="4">
    <source>
        <dbReference type="ARBA" id="ARBA00022964"/>
    </source>
</evidence>
<dbReference type="InterPro" id="IPR051323">
    <property type="entry name" value="AtsK-like"/>
</dbReference>
<keyword evidence="6" id="KW-0408">Iron</keyword>
<dbReference type="RefSeq" id="WP_166227540.1">
    <property type="nucleotide sequence ID" value="NZ_CP049989.1"/>
</dbReference>
<accession>A0A6G8IIT8</accession>